<gene>
    <name evidence="2" type="ORF">RRG08_030923</name>
</gene>
<proteinExistence type="predicted"/>
<name>A0AAE1AAS6_9GAST</name>
<reference evidence="2" key="1">
    <citation type="journal article" date="2023" name="G3 (Bethesda)">
        <title>A reference genome for the long-term kleptoplast-retaining sea slug Elysia crispata morphotype clarki.</title>
        <authorList>
            <person name="Eastman K.E."/>
            <person name="Pendleton A.L."/>
            <person name="Shaikh M.A."/>
            <person name="Suttiyut T."/>
            <person name="Ogas R."/>
            <person name="Tomko P."/>
            <person name="Gavelis G."/>
            <person name="Widhalm J.R."/>
            <person name="Wisecaver J.H."/>
        </authorList>
    </citation>
    <scope>NUCLEOTIDE SEQUENCE</scope>
    <source>
        <strain evidence="2">ECLA1</strain>
    </source>
</reference>
<feature type="region of interest" description="Disordered" evidence="1">
    <location>
        <begin position="1"/>
        <end position="36"/>
    </location>
</feature>
<dbReference type="Proteomes" id="UP001283361">
    <property type="component" value="Unassembled WGS sequence"/>
</dbReference>
<dbReference type="EMBL" id="JAWDGP010002306">
    <property type="protein sequence ID" value="KAK3784132.1"/>
    <property type="molecule type" value="Genomic_DNA"/>
</dbReference>
<dbReference type="AlphaFoldDB" id="A0AAE1AAS6"/>
<comment type="caution">
    <text evidence="2">The sequence shown here is derived from an EMBL/GenBank/DDBJ whole genome shotgun (WGS) entry which is preliminary data.</text>
</comment>
<protein>
    <submittedName>
        <fullName evidence="2">Uncharacterized protein</fullName>
    </submittedName>
</protein>
<evidence type="ECO:0000313" key="2">
    <source>
        <dbReference type="EMBL" id="KAK3784132.1"/>
    </source>
</evidence>
<sequence length="191" mass="21607">MKIRLTGPPPHPLNPRFEGGNKIVPTENSTERKKVGPSISSISSRSSFLYIFVPKSAFNFNLICLSGWSLLGLESLKFAAGIPEEIRKENIMSTAVMKPARNLFFTDIILRNFLKMLPKNPSYLRQDLKYETLRLLKETICSDGKPHAQGEPTQQSSRWTVIDADFVHRLQLARVNSSELKVIRWSGFDSA</sequence>
<organism evidence="2 3">
    <name type="scientific">Elysia crispata</name>
    <name type="common">lettuce slug</name>
    <dbReference type="NCBI Taxonomy" id="231223"/>
    <lineage>
        <taxon>Eukaryota</taxon>
        <taxon>Metazoa</taxon>
        <taxon>Spiralia</taxon>
        <taxon>Lophotrochozoa</taxon>
        <taxon>Mollusca</taxon>
        <taxon>Gastropoda</taxon>
        <taxon>Heterobranchia</taxon>
        <taxon>Euthyneura</taxon>
        <taxon>Panpulmonata</taxon>
        <taxon>Sacoglossa</taxon>
        <taxon>Placobranchoidea</taxon>
        <taxon>Plakobranchidae</taxon>
        <taxon>Elysia</taxon>
    </lineage>
</organism>
<accession>A0AAE1AAS6</accession>
<evidence type="ECO:0000256" key="1">
    <source>
        <dbReference type="SAM" id="MobiDB-lite"/>
    </source>
</evidence>
<keyword evidence="3" id="KW-1185">Reference proteome</keyword>
<evidence type="ECO:0000313" key="3">
    <source>
        <dbReference type="Proteomes" id="UP001283361"/>
    </source>
</evidence>